<sequence length="126" mass="13761">MSAVAGQGTAPHLDLGRKGEDLAAQHLQKLGFVVLSRNWRCREGELDIVATNGRILVVCEVKTRAGQNFGDPAEAVTDDKIARIRRITGQWLRTVSVGWCPIRFDVIGVLVSPGGELRLEHFPGAF</sequence>
<dbReference type="OrthoDB" id="9794876at2"/>
<accession>A0A1I3ZKS3</accession>
<comment type="similarity">
    <text evidence="1 2">Belongs to the UPF0102 family.</text>
</comment>
<dbReference type="RefSeq" id="WP_091513460.1">
    <property type="nucleotide sequence ID" value="NZ_CBDQZW010000060.1"/>
</dbReference>
<dbReference type="NCBIfam" id="NF009150">
    <property type="entry name" value="PRK12497.1-3"/>
    <property type="match status" value="1"/>
</dbReference>
<dbReference type="SUPFAM" id="SSF52980">
    <property type="entry name" value="Restriction endonuclease-like"/>
    <property type="match status" value="1"/>
</dbReference>
<dbReference type="HAMAP" id="MF_00048">
    <property type="entry name" value="UPF0102"/>
    <property type="match status" value="1"/>
</dbReference>
<organism evidence="3 4">
    <name type="scientific">Amycolatopsis sacchari</name>
    <dbReference type="NCBI Taxonomy" id="115433"/>
    <lineage>
        <taxon>Bacteria</taxon>
        <taxon>Bacillati</taxon>
        <taxon>Actinomycetota</taxon>
        <taxon>Actinomycetes</taxon>
        <taxon>Pseudonocardiales</taxon>
        <taxon>Pseudonocardiaceae</taxon>
        <taxon>Amycolatopsis</taxon>
    </lineage>
</organism>
<protein>
    <recommendedName>
        <fullName evidence="2">UPF0102 protein SAMN05421835_12177</fullName>
    </recommendedName>
</protein>
<dbReference type="NCBIfam" id="NF009154">
    <property type="entry name" value="PRK12497.3-3"/>
    <property type="match status" value="1"/>
</dbReference>
<keyword evidence="3" id="KW-0540">Nuclease</keyword>
<keyword evidence="4" id="KW-1185">Reference proteome</keyword>
<dbReference type="InterPro" id="IPR003509">
    <property type="entry name" value="UPF0102_YraN-like"/>
</dbReference>
<dbReference type="STRING" id="115433.SAMN05421835_12177"/>
<evidence type="ECO:0000313" key="3">
    <source>
        <dbReference type="EMBL" id="SFK44540.1"/>
    </source>
</evidence>
<gene>
    <name evidence="3" type="ORF">SAMN05421835_12177</name>
</gene>
<dbReference type="EMBL" id="FORP01000021">
    <property type="protein sequence ID" value="SFK44540.1"/>
    <property type="molecule type" value="Genomic_DNA"/>
</dbReference>
<evidence type="ECO:0000256" key="2">
    <source>
        <dbReference type="HAMAP-Rule" id="MF_00048"/>
    </source>
</evidence>
<name>A0A1I3ZKS3_9PSEU</name>
<keyword evidence="3" id="KW-0378">Hydrolase</keyword>
<dbReference type="PANTHER" id="PTHR34039:SF1">
    <property type="entry name" value="UPF0102 PROTEIN YRAN"/>
    <property type="match status" value="1"/>
</dbReference>
<reference evidence="3 4" key="1">
    <citation type="submission" date="2016-10" db="EMBL/GenBank/DDBJ databases">
        <authorList>
            <person name="de Groot N.N."/>
        </authorList>
    </citation>
    <scope>NUCLEOTIDE SEQUENCE [LARGE SCALE GENOMIC DNA]</scope>
    <source>
        <strain evidence="3 4">DSM 44468</strain>
    </source>
</reference>
<evidence type="ECO:0000256" key="1">
    <source>
        <dbReference type="ARBA" id="ARBA00006738"/>
    </source>
</evidence>
<dbReference type="PANTHER" id="PTHR34039">
    <property type="entry name" value="UPF0102 PROTEIN YRAN"/>
    <property type="match status" value="1"/>
</dbReference>
<dbReference type="CDD" id="cd20736">
    <property type="entry name" value="PoNe_Nuclease"/>
    <property type="match status" value="1"/>
</dbReference>
<dbReference type="GO" id="GO:0004519">
    <property type="term" value="F:endonuclease activity"/>
    <property type="evidence" value="ECO:0007669"/>
    <property type="project" value="UniProtKB-KW"/>
</dbReference>
<dbReference type="Gene3D" id="3.40.1350.10">
    <property type="match status" value="1"/>
</dbReference>
<evidence type="ECO:0000313" key="4">
    <source>
        <dbReference type="Proteomes" id="UP000199025"/>
    </source>
</evidence>
<keyword evidence="3" id="KW-0255">Endonuclease</keyword>
<dbReference type="GO" id="GO:0003676">
    <property type="term" value="F:nucleic acid binding"/>
    <property type="evidence" value="ECO:0007669"/>
    <property type="project" value="InterPro"/>
</dbReference>
<proteinExistence type="inferred from homology"/>
<dbReference type="Proteomes" id="UP000199025">
    <property type="component" value="Unassembled WGS sequence"/>
</dbReference>
<dbReference type="Pfam" id="PF02021">
    <property type="entry name" value="UPF0102"/>
    <property type="match status" value="1"/>
</dbReference>
<dbReference type="InterPro" id="IPR011856">
    <property type="entry name" value="tRNA_endonuc-like_dom_sf"/>
</dbReference>
<dbReference type="AlphaFoldDB" id="A0A1I3ZKS3"/>
<dbReference type="InterPro" id="IPR011335">
    <property type="entry name" value="Restrct_endonuc-II-like"/>
</dbReference>